<feature type="region of interest" description="Disordered" evidence="1">
    <location>
        <begin position="348"/>
        <end position="370"/>
    </location>
</feature>
<evidence type="ECO:0000256" key="1">
    <source>
        <dbReference type="SAM" id="MobiDB-lite"/>
    </source>
</evidence>
<geneLocation type="plasmid" evidence="2">
    <name>pPRF81a</name>
</geneLocation>
<keyword evidence="2" id="KW-0614">Plasmid</keyword>
<dbReference type="AlphaFoldDB" id="N6U0E3"/>
<accession>N6U0E3</accession>
<proteinExistence type="predicted"/>
<evidence type="ECO:0000313" key="2">
    <source>
        <dbReference type="EMBL" id="ENN83873.1"/>
    </source>
</evidence>
<gene>
    <name evidence="2" type="ORF">RHSP_41703</name>
</gene>
<feature type="region of interest" description="Disordered" evidence="1">
    <location>
        <begin position="1"/>
        <end position="28"/>
    </location>
</feature>
<comment type="caution">
    <text evidence="2">The sequence shown here is derived from an EMBL/GenBank/DDBJ whole genome shotgun (WGS) entry which is preliminary data.</text>
</comment>
<feature type="compositionally biased region" description="Basic residues" evidence="1">
    <location>
        <begin position="19"/>
        <end position="28"/>
    </location>
</feature>
<keyword evidence="3" id="KW-1185">Reference proteome</keyword>
<name>N6U0E3_9HYPH</name>
<organism evidence="2 3">
    <name type="scientific">Rhizobium freirei PRF 81</name>
    <dbReference type="NCBI Taxonomy" id="363754"/>
    <lineage>
        <taxon>Bacteria</taxon>
        <taxon>Pseudomonadati</taxon>
        <taxon>Pseudomonadota</taxon>
        <taxon>Alphaproteobacteria</taxon>
        <taxon>Hyphomicrobiales</taxon>
        <taxon>Rhizobiaceae</taxon>
        <taxon>Rhizobium/Agrobacterium group</taxon>
        <taxon>Rhizobium</taxon>
    </lineage>
</organism>
<feature type="compositionally biased region" description="Basic and acidic residues" evidence="1">
    <location>
        <begin position="359"/>
        <end position="370"/>
    </location>
</feature>
<dbReference type="Proteomes" id="UP000012429">
    <property type="component" value="Unassembled WGS sequence"/>
</dbReference>
<dbReference type="EMBL" id="AQHN01000095">
    <property type="protein sequence ID" value="ENN83873.1"/>
    <property type="molecule type" value="Genomic_DNA"/>
</dbReference>
<feature type="region of interest" description="Disordered" evidence="1">
    <location>
        <begin position="71"/>
        <end position="98"/>
    </location>
</feature>
<protein>
    <submittedName>
        <fullName evidence="2">Uncharacterized protein</fullName>
    </submittedName>
</protein>
<sequence>MQRSRRNLCPWHSKDRNRPQRLRRGHRLPGRYGPWRCSPSIPSPAGGRRRLGCCRRPCMCRRRESQRLPSIRHRGRERQADSCRSPLTSPRKSRERFRDCGPWSAPLHFTGGDLGTDVDRDFHGKAREARLHCRVQFSAGFGLGELFFEGEQVGAGMLDPRNVGCCIRNGVAGDHDGRFAGDNCIQHLDPSGAAFLRRGISGPDMCAIEDQHATEYGLKRRNPEIAAVVQSVGLDDLDHLTIDGQGRFIIGGREDDVVEFLRAIFLELRTPGVELLLHICLDRLDGGAGSDDAGVGEGFDHGTQAEVIVWIGLADIDRGQFLAICLDRFGKRLAIWQGEATVDQHGFRRAGNKNGSAKEAVRASREVRPA</sequence>
<reference evidence="2 3" key="1">
    <citation type="journal article" date="2012" name="BMC Genomics">
        <title>Genomic basis of broad host range and environmental adaptability of Rhizobium tropici CIAT 899 and Rhizobium sp. PRF 81 which are used in inoculants for common bean (Phaseolus vulgaris L.).</title>
        <authorList>
            <person name="Ormeno-Orrillo E."/>
            <person name="Menna P."/>
            <person name="Almeida L.G."/>
            <person name="Ollero F.J."/>
            <person name="Nicolas M.F."/>
            <person name="Pains Rodrigues E."/>
            <person name="Shigueyoshi Nakatani A."/>
            <person name="Silva Batista J.S."/>
            <person name="Oliveira Chueire L.M."/>
            <person name="Souza R.C."/>
            <person name="Ribeiro Vasconcelos A.T."/>
            <person name="Megias M."/>
            <person name="Hungria M."/>
            <person name="Martinez-Romero E."/>
        </authorList>
    </citation>
    <scope>NUCLEOTIDE SEQUENCE [LARGE SCALE GENOMIC DNA]</scope>
    <source>
        <strain evidence="2 3">PRF 81</strain>
        <plasmid evidence="2">pPRF81a</plasmid>
    </source>
</reference>
<evidence type="ECO:0000313" key="3">
    <source>
        <dbReference type="Proteomes" id="UP000012429"/>
    </source>
</evidence>